<gene>
    <name evidence="1" type="ORF">TRIP_B330280</name>
</gene>
<dbReference type="AlphaFoldDB" id="A0A653A7Q3"/>
<dbReference type="EMBL" id="UPXX01000027">
    <property type="protein sequence ID" value="VBB44106.1"/>
    <property type="molecule type" value="Genomic_DNA"/>
</dbReference>
<accession>A0A653A7Q3</accession>
<protein>
    <submittedName>
        <fullName evidence="1">Uncharacterized protein</fullName>
    </submittedName>
</protein>
<reference evidence="1" key="1">
    <citation type="submission" date="2018-07" db="EMBL/GenBank/DDBJ databases">
        <authorList>
            <consortium name="Genoscope - CEA"/>
            <person name="William W."/>
        </authorList>
    </citation>
    <scope>NUCLEOTIDE SEQUENCE</scope>
    <source>
        <strain evidence="1">IK1</strain>
    </source>
</reference>
<sequence>MNFGTATAARIPNITSTAITSINVKPSLFFTLLHFIIYKSSFKIDGKVFQQTMNKNNFISSAKNTSFPKKLQDENLLSGKDGA</sequence>
<evidence type="ECO:0000313" key="1">
    <source>
        <dbReference type="EMBL" id="VBB44106.1"/>
    </source>
</evidence>
<proteinExistence type="predicted"/>
<organism evidence="1">
    <name type="scientific">Uncultured Desulfatiglans sp</name>
    <dbReference type="NCBI Taxonomy" id="1748965"/>
    <lineage>
        <taxon>Bacteria</taxon>
        <taxon>Pseudomonadati</taxon>
        <taxon>Thermodesulfobacteriota</taxon>
        <taxon>Desulfobacteria</taxon>
        <taxon>Desulfatiglandales</taxon>
        <taxon>Desulfatiglandaceae</taxon>
        <taxon>Desulfatiglans</taxon>
        <taxon>environmental samples</taxon>
    </lineage>
</organism>
<name>A0A653A7Q3_UNCDX</name>